<dbReference type="EMBL" id="JANBPW010002370">
    <property type="protein sequence ID" value="KAJ1941044.1"/>
    <property type="molecule type" value="Genomic_DNA"/>
</dbReference>
<gene>
    <name evidence="1" type="ORF">FBU59_003621</name>
</gene>
<reference evidence="1" key="1">
    <citation type="submission" date="2022-07" db="EMBL/GenBank/DDBJ databases">
        <title>Phylogenomic reconstructions and comparative analyses of Kickxellomycotina fungi.</title>
        <authorList>
            <person name="Reynolds N.K."/>
            <person name="Stajich J.E."/>
            <person name="Barry K."/>
            <person name="Grigoriev I.V."/>
            <person name="Crous P."/>
            <person name="Smith M.E."/>
        </authorList>
    </citation>
    <scope>NUCLEOTIDE SEQUENCE</scope>
    <source>
        <strain evidence="1">NRRL 5244</strain>
    </source>
</reference>
<evidence type="ECO:0000313" key="2">
    <source>
        <dbReference type="Proteomes" id="UP001150603"/>
    </source>
</evidence>
<evidence type="ECO:0000313" key="1">
    <source>
        <dbReference type="EMBL" id="KAJ1941044.1"/>
    </source>
</evidence>
<proteinExistence type="predicted"/>
<accession>A0ACC1J800</accession>
<organism evidence="1 2">
    <name type="scientific">Linderina macrospora</name>
    <dbReference type="NCBI Taxonomy" id="4868"/>
    <lineage>
        <taxon>Eukaryota</taxon>
        <taxon>Fungi</taxon>
        <taxon>Fungi incertae sedis</taxon>
        <taxon>Zoopagomycota</taxon>
        <taxon>Kickxellomycotina</taxon>
        <taxon>Kickxellomycetes</taxon>
        <taxon>Kickxellales</taxon>
        <taxon>Kickxellaceae</taxon>
        <taxon>Linderina</taxon>
    </lineage>
</organism>
<sequence length="172" mass="19011">MVHSQCPTCEKESVDCMRYIPTISDFLLKTLPEYCTYGNIHGSVGRDRLANKNWGTTVGADDFLSEEPKITLPEDFANVTKNPFRTKVSAEVLESVMSCPLKAAIERGRSKEDLGGGPLELPSSQLLESINRSITKYEADQKRPADLNEAMSGSALLALGVIVQEHCRFMLE</sequence>
<name>A0ACC1J800_9FUNG</name>
<dbReference type="Proteomes" id="UP001150603">
    <property type="component" value="Unassembled WGS sequence"/>
</dbReference>
<keyword evidence="2" id="KW-1185">Reference proteome</keyword>
<protein>
    <submittedName>
        <fullName evidence="1">Uncharacterized protein</fullName>
    </submittedName>
</protein>
<comment type="caution">
    <text evidence="1">The sequence shown here is derived from an EMBL/GenBank/DDBJ whole genome shotgun (WGS) entry which is preliminary data.</text>
</comment>